<keyword evidence="4" id="KW-0378">Hydrolase</keyword>
<keyword evidence="11" id="KW-1185">Reference proteome</keyword>
<comment type="caution">
    <text evidence="10">The sequence shown here is derived from an EMBL/GenBank/DDBJ whole genome shotgun (WGS) entry which is preliminary data.</text>
</comment>
<evidence type="ECO:0000313" key="10">
    <source>
        <dbReference type="EMBL" id="TCK21330.1"/>
    </source>
</evidence>
<organism evidence="10 11">
    <name type="scientific">Pseudonocardia endophytica</name>
    <dbReference type="NCBI Taxonomy" id="401976"/>
    <lineage>
        <taxon>Bacteria</taxon>
        <taxon>Bacillati</taxon>
        <taxon>Actinomycetota</taxon>
        <taxon>Actinomycetes</taxon>
        <taxon>Pseudonocardiales</taxon>
        <taxon>Pseudonocardiaceae</taxon>
        <taxon>Pseudonocardia</taxon>
    </lineage>
</organism>
<dbReference type="Gene3D" id="2.30.40.10">
    <property type="entry name" value="Urease, subunit C, domain 1"/>
    <property type="match status" value="1"/>
</dbReference>
<keyword evidence="7" id="KW-0408">Iron</keyword>
<evidence type="ECO:0000256" key="1">
    <source>
        <dbReference type="ARBA" id="ARBA00005023"/>
    </source>
</evidence>
<dbReference type="PANTHER" id="PTHR42752">
    <property type="entry name" value="IMIDAZOLONEPROPIONASE"/>
    <property type="match status" value="1"/>
</dbReference>
<evidence type="ECO:0000256" key="4">
    <source>
        <dbReference type="ARBA" id="ARBA00022801"/>
    </source>
</evidence>
<evidence type="ECO:0000256" key="2">
    <source>
        <dbReference type="ARBA" id="ARBA00012864"/>
    </source>
</evidence>
<dbReference type="GO" id="GO:0019556">
    <property type="term" value="P:L-histidine catabolic process to glutamate and formamide"/>
    <property type="evidence" value="ECO:0007669"/>
    <property type="project" value="UniProtKB-UniRule"/>
</dbReference>
<evidence type="ECO:0000256" key="7">
    <source>
        <dbReference type="ARBA" id="ARBA00023004"/>
    </source>
</evidence>
<dbReference type="GO" id="GO:0050480">
    <property type="term" value="F:imidazolonepropionase activity"/>
    <property type="evidence" value="ECO:0007669"/>
    <property type="project" value="UniProtKB-UniRule"/>
</dbReference>
<dbReference type="GO" id="GO:0005737">
    <property type="term" value="C:cytoplasm"/>
    <property type="evidence" value="ECO:0007669"/>
    <property type="project" value="UniProtKB-UniRule"/>
</dbReference>
<dbReference type="RefSeq" id="WP_165922492.1">
    <property type="nucleotide sequence ID" value="NZ_SMFZ01000002.1"/>
</dbReference>
<keyword evidence="3" id="KW-0479">Metal-binding</keyword>
<evidence type="ECO:0000256" key="3">
    <source>
        <dbReference type="ARBA" id="ARBA00022723"/>
    </source>
</evidence>
<evidence type="ECO:0000256" key="5">
    <source>
        <dbReference type="ARBA" id="ARBA00022808"/>
    </source>
</evidence>
<dbReference type="InterPro" id="IPR011059">
    <property type="entry name" value="Metal-dep_hydrolase_composite"/>
</dbReference>
<dbReference type="EC" id="3.5.2.7" evidence="2 8"/>
<accession>A0A4R1HLY9</accession>
<dbReference type="InterPro" id="IPR005920">
    <property type="entry name" value="HutI"/>
</dbReference>
<dbReference type="GO" id="GO:0046872">
    <property type="term" value="F:metal ion binding"/>
    <property type="evidence" value="ECO:0007669"/>
    <property type="project" value="UniProtKB-KW"/>
</dbReference>
<dbReference type="InterPro" id="IPR032466">
    <property type="entry name" value="Metal_Hydrolase"/>
</dbReference>
<keyword evidence="6" id="KW-0862">Zinc</keyword>
<dbReference type="Pfam" id="PF01979">
    <property type="entry name" value="Amidohydro_1"/>
    <property type="match status" value="1"/>
</dbReference>
<evidence type="ECO:0000256" key="6">
    <source>
        <dbReference type="ARBA" id="ARBA00022833"/>
    </source>
</evidence>
<gene>
    <name evidence="10" type="ORF">EV378_5311</name>
</gene>
<dbReference type="Gene3D" id="3.20.20.140">
    <property type="entry name" value="Metal-dependent hydrolases"/>
    <property type="match status" value="1"/>
</dbReference>
<proteinExistence type="predicted"/>
<dbReference type="SUPFAM" id="SSF51338">
    <property type="entry name" value="Composite domain of metallo-dependent hydrolases"/>
    <property type="match status" value="1"/>
</dbReference>
<evidence type="ECO:0000256" key="8">
    <source>
        <dbReference type="NCBIfam" id="TIGR01224"/>
    </source>
</evidence>
<dbReference type="Proteomes" id="UP000295560">
    <property type="component" value="Unassembled WGS sequence"/>
</dbReference>
<name>A0A4R1HLY9_PSEEN</name>
<evidence type="ECO:0000313" key="11">
    <source>
        <dbReference type="Proteomes" id="UP000295560"/>
    </source>
</evidence>
<dbReference type="PANTHER" id="PTHR42752:SF1">
    <property type="entry name" value="IMIDAZOLONEPROPIONASE-RELATED"/>
    <property type="match status" value="1"/>
</dbReference>
<comment type="pathway">
    <text evidence="1">Amino-acid degradation.</text>
</comment>
<dbReference type="SUPFAM" id="SSF51556">
    <property type="entry name" value="Metallo-dependent hydrolases"/>
    <property type="match status" value="1"/>
</dbReference>
<evidence type="ECO:0000259" key="9">
    <source>
        <dbReference type="Pfam" id="PF01979"/>
    </source>
</evidence>
<dbReference type="InterPro" id="IPR006680">
    <property type="entry name" value="Amidohydro-rel"/>
</dbReference>
<dbReference type="EMBL" id="SMFZ01000002">
    <property type="protein sequence ID" value="TCK21330.1"/>
    <property type="molecule type" value="Genomic_DNA"/>
</dbReference>
<keyword evidence="5" id="KW-0369">Histidine metabolism</keyword>
<reference evidence="10 11" key="1">
    <citation type="submission" date="2019-03" db="EMBL/GenBank/DDBJ databases">
        <title>Sequencing the genomes of 1000 actinobacteria strains.</title>
        <authorList>
            <person name="Klenk H.-P."/>
        </authorList>
    </citation>
    <scope>NUCLEOTIDE SEQUENCE [LARGE SCALE GENOMIC DNA]</scope>
    <source>
        <strain evidence="10 11">DSM 44969</strain>
    </source>
</reference>
<sequence length="413" mass="43218">MPESAVITDAAVAVSGEEVHRDHAVVVDGGTIAWRGPQDEIPDQWSGLGRWSAEGRLVTPGLVDCHTHLLFGGDRRAEFAERAAGSGTYRDQLAGAASGVRATVSATGATGDDELLAAARRRAGWLIRSGVTTLEVKTGYGLEPDAELRLLRLCHRLREELPVRVRITLLAGHVYPDGVDRDDEEQTAEWITTLCKDLLPAAREIGVDAVEVYLDEDGGFTLDDASTVLETAYKTKTPTRLQTDHLSDSAGASLAPAFYAKAAAHLNFPDEAALSSMAKSGTTAVALPGSVLELGESDRPDIGALRAAGVPVAIATGLNPGTSPLGSLPLAAHLGVVLLGMTPAEAYAGVTVHAARALGLADGTGTVDVGAPADLAFWDADDPSEVIYWAGAPLLHSVWAGGREVEVSREFVQ</sequence>
<feature type="domain" description="Amidohydrolase-related" evidence="9">
    <location>
        <begin position="57"/>
        <end position="404"/>
    </location>
</feature>
<protein>
    <recommendedName>
        <fullName evidence="2 8">Imidazolonepropionase</fullName>
        <ecNumber evidence="2 8">3.5.2.7</ecNumber>
    </recommendedName>
</protein>
<dbReference type="AlphaFoldDB" id="A0A4R1HLY9"/>
<dbReference type="NCBIfam" id="TIGR01224">
    <property type="entry name" value="hutI"/>
    <property type="match status" value="1"/>
</dbReference>